<sequence length="92" mass="10405">MTQFQIAEGKEKLTSGEKKAGIEHEMTHSLSSSSPLQQQLPSGSFARLFQLAHHQMDWSKKSMCFFWESTLTMMEGTLTTSLPSSNPDRIRI</sequence>
<protein>
    <submittedName>
        <fullName evidence="1">Uncharacterized protein</fullName>
    </submittedName>
</protein>
<comment type="caution">
    <text evidence="1">The sequence shown here is derived from an EMBL/GenBank/DDBJ whole genome shotgun (WGS) entry which is preliminary data.</text>
</comment>
<name>A0ABD3A2K5_9GENT</name>
<dbReference type="EMBL" id="JBJUIK010000006">
    <property type="protein sequence ID" value="KAL3525942.1"/>
    <property type="molecule type" value="Genomic_DNA"/>
</dbReference>
<gene>
    <name evidence="1" type="ORF">ACH5RR_014314</name>
</gene>
<organism evidence="1 2">
    <name type="scientific">Cinchona calisaya</name>
    <dbReference type="NCBI Taxonomy" id="153742"/>
    <lineage>
        <taxon>Eukaryota</taxon>
        <taxon>Viridiplantae</taxon>
        <taxon>Streptophyta</taxon>
        <taxon>Embryophyta</taxon>
        <taxon>Tracheophyta</taxon>
        <taxon>Spermatophyta</taxon>
        <taxon>Magnoliopsida</taxon>
        <taxon>eudicotyledons</taxon>
        <taxon>Gunneridae</taxon>
        <taxon>Pentapetalae</taxon>
        <taxon>asterids</taxon>
        <taxon>lamiids</taxon>
        <taxon>Gentianales</taxon>
        <taxon>Rubiaceae</taxon>
        <taxon>Cinchonoideae</taxon>
        <taxon>Cinchoneae</taxon>
        <taxon>Cinchona</taxon>
    </lineage>
</organism>
<evidence type="ECO:0000313" key="2">
    <source>
        <dbReference type="Proteomes" id="UP001630127"/>
    </source>
</evidence>
<keyword evidence="2" id="KW-1185">Reference proteome</keyword>
<accession>A0ABD3A2K5</accession>
<dbReference type="Proteomes" id="UP001630127">
    <property type="component" value="Unassembled WGS sequence"/>
</dbReference>
<reference evidence="1 2" key="1">
    <citation type="submission" date="2024-11" db="EMBL/GenBank/DDBJ databases">
        <title>A near-complete genome assembly of Cinchona calisaya.</title>
        <authorList>
            <person name="Lian D.C."/>
            <person name="Zhao X.W."/>
            <person name="Wei L."/>
        </authorList>
    </citation>
    <scope>NUCLEOTIDE SEQUENCE [LARGE SCALE GENOMIC DNA]</scope>
    <source>
        <tissue evidence="1">Nenye</tissue>
    </source>
</reference>
<evidence type="ECO:0000313" key="1">
    <source>
        <dbReference type="EMBL" id="KAL3525942.1"/>
    </source>
</evidence>
<proteinExistence type="predicted"/>
<dbReference type="AlphaFoldDB" id="A0ABD3A2K5"/>